<comment type="caution">
    <text evidence="2">The sequence shown here is derived from an EMBL/GenBank/DDBJ whole genome shotgun (WGS) entry which is preliminary data.</text>
</comment>
<evidence type="ECO:0000313" key="3">
    <source>
        <dbReference type="Proteomes" id="UP000295807"/>
    </source>
</evidence>
<protein>
    <submittedName>
        <fullName evidence="2">D-psicose/D-tagatose/L-ribulose 3-epimerase</fullName>
    </submittedName>
</protein>
<keyword evidence="3" id="KW-1185">Reference proteome</keyword>
<dbReference type="InterPro" id="IPR036237">
    <property type="entry name" value="Xyl_isomerase-like_sf"/>
</dbReference>
<evidence type="ECO:0000313" key="2">
    <source>
        <dbReference type="EMBL" id="TCS90053.1"/>
    </source>
</evidence>
<dbReference type="Pfam" id="PF01261">
    <property type="entry name" value="AP_endonuc_2"/>
    <property type="match status" value="1"/>
</dbReference>
<organism evidence="2 3">
    <name type="scientific">Anseongella ginsenosidimutans</name>
    <dbReference type="NCBI Taxonomy" id="496056"/>
    <lineage>
        <taxon>Bacteria</taxon>
        <taxon>Pseudomonadati</taxon>
        <taxon>Bacteroidota</taxon>
        <taxon>Sphingobacteriia</taxon>
        <taxon>Sphingobacteriales</taxon>
        <taxon>Sphingobacteriaceae</taxon>
        <taxon>Anseongella</taxon>
    </lineage>
</organism>
<dbReference type="SUPFAM" id="SSF51658">
    <property type="entry name" value="Xylose isomerase-like"/>
    <property type="match status" value="1"/>
</dbReference>
<name>A0A4V2UUB4_9SPHI</name>
<feature type="domain" description="Xylose isomerase-like TIM barrel" evidence="1">
    <location>
        <begin position="42"/>
        <end position="297"/>
    </location>
</feature>
<accession>A0A4V2UUB4</accession>
<dbReference type="AlphaFoldDB" id="A0A4V2UUB4"/>
<dbReference type="PANTHER" id="PTHR12110">
    <property type="entry name" value="HYDROXYPYRUVATE ISOMERASE"/>
    <property type="match status" value="1"/>
</dbReference>
<dbReference type="PANTHER" id="PTHR12110:SF41">
    <property type="entry name" value="INOSOSE DEHYDRATASE"/>
    <property type="match status" value="1"/>
</dbReference>
<proteinExistence type="predicted"/>
<sequence length="310" mass="33985">MAVSLILGAFEPEIFMALDIKFGVSTWLWTSPFGTTLAEPLFAKISSMGYDAVEIAVEDPALIESAKIRELLNRYSLEVIVCGAFGPSRDLTADDRSLRENGLHYIEECLDICVGLGARFFAGPMYAAVGKARMVSPGQRTKEWELAVSNLQKVCRMAEARGLEIALEPLNRFESDLVNTAADAARLIADIDHPAAKMILDGFHMNIEEPSIQNAISAAGKHLIHVQVAENYRGTPGTGQTNWRAWYQGLEAIGYTGTVSIESFTPDNQELAAAVCVWKPLARSQDQFAREGLAFLKQWASGIIPEMNTD</sequence>
<dbReference type="Gene3D" id="3.20.20.150">
    <property type="entry name" value="Divalent-metal-dependent TIM barrel enzymes"/>
    <property type="match status" value="1"/>
</dbReference>
<reference evidence="2 3" key="1">
    <citation type="submission" date="2019-03" db="EMBL/GenBank/DDBJ databases">
        <title>Genomic Encyclopedia of Type Strains, Phase IV (KMG-IV): sequencing the most valuable type-strain genomes for metagenomic binning, comparative biology and taxonomic classification.</title>
        <authorList>
            <person name="Goeker M."/>
        </authorList>
    </citation>
    <scope>NUCLEOTIDE SEQUENCE [LARGE SCALE GENOMIC DNA]</scope>
    <source>
        <strain evidence="2 3">DSM 21100</strain>
    </source>
</reference>
<gene>
    <name evidence="2" type="ORF">EDD80_101251</name>
</gene>
<dbReference type="InterPro" id="IPR013022">
    <property type="entry name" value="Xyl_isomerase-like_TIM-brl"/>
</dbReference>
<dbReference type="EMBL" id="SMAD01000001">
    <property type="protein sequence ID" value="TCS90053.1"/>
    <property type="molecule type" value="Genomic_DNA"/>
</dbReference>
<dbReference type="Proteomes" id="UP000295807">
    <property type="component" value="Unassembled WGS sequence"/>
</dbReference>
<dbReference type="InterPro" id="IPR050312">
    <property type="entry name" value="IolE/XylAMocC-like"/>
</dbReference>
<evidence type="ECO:0000259" key="1">
    <source>
        <dbReference type="Pfam" id="PF01261"/>
    </source>
</evidence>